<proteinExistence type="predicted"/>
<reference evidence="3" key="1">
    <citation type="journal article" date="2019" name="Int. J. Syst. Evol. Microbiol.">
        <title>The Global Catalogue of Microorganisms (GCM) 10K type strain sequencing project: providing services to taxonomists for standard genome sequencing and annotation.</title>
        <authorList>
            <consortium name="The Broad Institute Genomics Platform"/>
            <consortium name="The Broad Institute Genome Sequencing Center for Infectious Disease"/>
            <person name="Wu L."/>
            <person name="Ma J."/>
        </authorList>
    </citation>
    <scope>NUCLEOTIDE SEQUENCE [LARGE SCALE GENOMIC DNA]</scope>
    <source>
        <strain evidence="3">JCM 16902</strain>
    </source>
</reference>
<dbReference type="Proteomes" id="UP001501074">
    <property type="component" value="Unassembled WGS sequence"/>
</dbReference>
<evidence type="ECO:0000313" key="2">
    <source>
        <dbReference type="EMBL" id="GAA3624744.1"/>
    </source>
</evidence>
<dbReference type="RefSeq" id="WP_231487802.1">
    <property type="nucleotide sequence ID" value="NZ_BAAAZO010000009.1"/>
</dbReference>
<dbReference type="EMBL" id="BAAAZO010000009">
    <property type="protein sequence ID" value="GAA3624744.1"/>
    <property type="molecule type" value="Genomic_DNA"/>
</dbReference>
<gene>
    <name evidence="2" type="ORF">GCM10022223_47280</name>
</gene>
<evidence type="ECO:0000313" key="3">
    <source>
        <dbReference type="Proteomes" id="UP001501074"/>
    </source>
</evidence>
<name>A0ABP7A4E4_9ACTN</name>
<sequence>MRVRSNVTQPPGTRPHILDLEQLRFALNSVVDLAAARFGTTIDVDQVLEYNDYYWQLPTDIAYAMHADPGLYVNVGQISDDLEELAEMLDEPDEQVLWHSLEHLTGLLRLLAFLENPRPGRERPPGQVSPLPDITDPKPAHNPHVP</sequence>
<protein>
    <submittedName>
        <fullName evidence="2">Uncharacterized protein</fullName>
    </submittedName>
</protein>
<feature type="region of interest" description="Disordered" evidence="1">
    <location>
        <begin position="118"/>
        <end position="146"/>
    </location>
</feature>
<keyword evidence="3" id="KW-1185">Reference proteome</keyword>
<accession>A0ABP7A4E4</accession>
<organism evidence="2 3">
    <name type="scientific">Kineosporia mesophila</name>
    <dbReference type="NCBI Taxonomy" id="566012"/>
    <lineage>
        <taxon>Bacteria</taxon>
        <taxon>Bacillati</taxon>
        <taxon>Actinomycetota</taxon>
        <taxon>Actinomycetes</taxon>
        <taxon>Kineosporiales</taxon>
        <taxon>Kineosporiaceae</taxon>
        <taxon>Kineosporia</taxon>
    </lineage>
</organism>
<comment type="caution">
    <text evidence="2">The sequence shown here is derived from an EMBL/GenBank/DDBJ whole genome shotgun (WGS) entry which is preliminary data.</text>
</comment>
<evidence type="ECO:0000256" key="1">
    <source>
        <dbReference type="SAM" id="MobiDB-lite"/>
    </source>
</evidence>